<dbReference type="EMBL" id="PDDY01000001">
    <property type="protein sequence ID" value="PEH43604.1"/>
    <property type="molecule type" value="Genomic_DNA"/>
</dbReference>
<dbReference type="Proteomes" id="UP000220629">
    <property type="component" value="Unassembled WGS sequence"/>
</dbReference>
<comment type="caution">
    <text evidence="3">The sequence shown here is derived from an EMBL/GenBank/DDBJ whole genome shotgun (WGS) entry which is preliminary data.</text>
</comment>
<gene>
    <name evidence="3" type="ORF">CRM94_04255</name>
</gene>
<proteinExistence type="predicted"/>
<evidence type="ECO:0000256" key="2">
    <source>
        <dbReference type="SAM" id="Phobius"/>
    </source>
</evidence>
<keyword evidence="2" id="KW-1133">Transmembrane helix</keyword>
<keyword evidence="2" id="KW-0812">Transmembrane</keyword>
<name>A0A2A7SIU1_BURGA</name>
<accession>A0A2A7SIU1</accession>
<organism evidence="3 4">
    <name type="scientific">Burkholderia gladioli</name>
    <name type="common">Pseudomonas marginata</name>
    <name type="synonym">Phytomonas marginata</name>
    <dbReference type="NCBI Taxonomy" id="28095"/>
    <lineage>
        <taxon>Bacteria</taxon>
        <taxon>Pseudomonadati</taxon>
        <taxon>Pseudomonadota</taxon>
        <taxon>Betaproteobacteria</taxon>
        <taxon>Burkholderiales</taxon>
        <taxon>Burkholderiaceae</taxon>
        <taxon>Burkholderia</taxon>
    </lineage>
</organism>
<keyword evidence="2" id="KW-0472">Membrane</keyword>
<evidence type="ECO:0000313" key="4">
    <source>
        <dbReference type="Proteomes" id="UP000220629"/>
    </source>
</evidence>
<feature type="transmembrane region" description="Helical" evidence="2">
    <location>
        <begin position="79"/>
        <end position="102"/>
    </location>
</feature>
<sequence length="397" mass="42221">MLVYRGDVTGHSGTPMTKIDTTSTTHSKLSEAVSSTNLSRSNPAHAIPRRAFRRHAARTAVALATGATPLLCRAEAGELGGVGMIAIVALAAGWVLLTLFLFTMLRRVRPRTRYLASGLFLAAPFLWLAVTFGWFMMTEPRGLTPQGSATTRTAEAPVLMGGATFPAGSHVQYAPVDDHGEASQPSAISSDQPVALGTLSIRGIEHRDSDDDSTFDVALAYEQSIDGWPCAAVTDIGTRIDIGDAHAPTPHLIQCRLAKTVTIGDVAWPPATVVTRAADSRGWSLLWYRGTFSQVERAKGFSFDVDSMSADYDQAHALQSWQGTLAVDGDVGVGSVTFAGDPKPELRWNRLDGTVQVTGHRAGPASDVTACVAVASTKPRYRPCAVPVKPARRPASS</sequence>
<reference evidence="4" key="1">
    <citation type="submission" date="2017-09" db="EMBL/GenBank/DDBJ databases">
        <title>FDA dAtabase for Regulatory Grade micrObial Sequences (FDA-ARGOS): Supporting development and validation of Infectious Disease Dx tests.</title>
        <authorList>
            <person name="Minogue T."/>
            <person name="Wolcott M."/>
            <person name="Wasieloski L."/>
            <person name="Aguilar W."/>
            <person name="Moore D."/>
            <person name="Tallon L."/>
            <person name="Sadzewicz L."/>
            <person name="Ott S."/>
            <person name="Zhao X."/>
            <person name="Nagaraj S."/>
            <person name="Vavikolanu K."/>
            <person name="Aluvathingal J."/>
            <person name="Nadendla S."/>
            <person name="Sichtig H."/>
        </authorList>
    </citation>
    <scope>NUCLEOTIDE SEQUENCE [LARGE SCALE GENOMIC DNA]</scope>
    <source>
        <strain evidence="4">FDAARGOS_390</strain>
    </source>
</reference>
<feature type="region of interest" description="Disordered" evidence="1">
    <location>
        <begin position="1"/>
        <end position="26"/>
    </location>
</feature>
<evidence type="ECO:0000256" key="1">
    <source>
        <dbReference type="SAM" id="MobiDB-lite"/>
    </source>
</evidence>
<evidence type="ECO:0000313" key="3">
    <source>
        <dbReference type="EMBL" id="PEH43604.1"/>
    </source>
</evidence>
<feature type="transmembrane region" description="Helical" evidence="2">
    <location>
        <begin position="114"/>
        <end position="137"/>
    </location>
</feature>
<feature type="compositionally biased region" description="Polar residues" evidence="1">
    <location>
        <begin position="11"/>
        <end position="26"/>
    </location>
</feature>
<dbReference type="AlphaFoldDB" id="A0A2A7SIU1"/>
<protein>
    <submittedName>
        <fullName evidence="3">Uncharacterized protein</fullName>
    </submittedName>
</protein>